<evidence type="ECO:0000256" key="2">
    <source>
        <dbReference type="ARBA" id="ARBA00009533"/>
    </source>
</evidence>
<dbReference type="InterPro" id="IPR015421">
    <property type="entry name" value="PyrdxlP-dep_Trfase_major"/>
</dbReference>
<keyword evidence="9" id="KW-1185">Reference proteome</keyword>
<evidence type="ECO:0000313" key="9">
    <source>
        <dbReference type="Proteomes" id="UP001162891"/>
    </source>
</evidence>
<evidence type="ECO:0000256" key="5">
    <source>
        <dbReference type="ARBA" id="ARBA00023239"/>
    </source>
</evidence>
<dbReference type="Gene3D" id="3.40.640.10">
    <property type="entry name" value="Type I PLP-dependent aspartate aminotransferase-like (Major domain)"/>
    <property type="match status" value="1"/>
</dbReference>
<dbReference type="InterPro" id="IPR010977">
    <property type="entry name" value="Aromatic_deC"/>
</dbReference>
<dbReference type="PANTHER" id="PTHR11999">
    <property type="entry name" value="GROUP II PYRIDOXAL-5-PHOSPHATE DECARBOXYLASE"/>
    <property type="match status" value="1"/>
</dbReference>
<dbReference type="Gene3D" id="1.20.1340.10">
    <property type="entry name" value="dopa decarboxylase, N-terminal domain"/>
    <property type="match status" value="1"/>
</dbReference>
<evidence type="ECO:0000256" key="4">
    <source>
        <dbReference type="ARBA" id="ARBA00022898"/>
    </source>
</evidence>
<dbReference type="Proteomes" id="UP001162891">
    <property type="component" value="Chromosome"/>
</dbReference>
<dbReference type="InterPro" id="IPR015422">
    <property type="entry name" value="PyrdxlP-dep_Trfase_small"/>
</dbReference>
<gene>
    <name evidence="8" type="ORF">AMOR_06780</name>
</gene>
<evidence type="ECO:0000313" key="8">
    <source>
        <dbReference type="EMBL" id="BDG01682.1"/>
    </source>
</evidence>
<accession>A0ABM7WQD0</accession>
<reference evidence="9" key="1">
    <citation type="journal article" date="2022" name="Int. J. Syst. Evol. Microbiol.">
        <title>Anaeromyxobacter oryzae sp. nov., Anaeromyxobacter diazotrophicus sp. nov. and Anaeromyxobacter paludicola sp. nov., isolated from paddy soils.</title>
        <authorList>
            <person name="Itoh H."/>
            <person name="Xu Z."/>
            <person name="Mise K."/>
            <person name="Masuda Y."/>
            <person name="Ushijima N."/>
            <person name="Hayakawa C."/>
            <person name="Shiratori Y."/>
            <person name="Senoo K."/>
        </authorList>
    </citation>
    <scope>NUCLEOTIDE SEQUENCE [LARGE SCALE GENOMIC DNA]</scope>
    <source>
        <strain evidence="9">Red232</strain>
    </source>
</reference>
<evidence type="ECO:0000256" key="3">
    <source>
        <dbReference type="ARBA" id="ARBA00022793"/>
    </source>
</evidence>
<sequence length="529" mass="57113">MGKVRAIGRHGSGPRPSGHGTRVTGTERLGYVHGHGYGNEVRADSRCVGACPVAHSRSMDDREFRRLGHALVDWLADHRERLPSLPVMSPVVPGAIRARFPASPPAEGGRLADAIAALDDVVVPGITNWNHPAFFAYFPSNVSAASILADLVCAGLGAQAMSWQTSPAATEIEEVVMAWLRQMVGLPPVFSGAVQDTASTSTLTALLLARERTTGFSQNGAGLQGEAAPLTVYASEQAHSSVEKAALLAGFGRENVRLVGTDEAHALRIDLLERAIAEDVAAGRRPCALVAAIGTTATTALDPLAAMVDVAARHGMWVHVDAALAGTAMVLPECRWMWAGIERVDSLVFNPHKWMGIGLDFSAFYVRDPEHLVRVMSTNPSYLRTAHDGAVTNFRDWGIPLGRRFRALKAWFHLVDEGVLGMQARLRRDLENARWLAGEVDRTPGWERLAPVPLQTVCLRHVPDGERDEARLAAVNLELARRVNAGGRAYVTPSALKGRQMIRVSIGAMATERKDVEAVWAALREAAPR</sequence>
<dbReference type="PANTHER" id="PTHR11999:SF70">
    <property type="entry name" value="MIP05841P"/>
    <property type="match status" value="1"/>
</dbReference>
<dbReference type="PRINTS" id="PR00800">
    <property type="entry name" value="YHDCRBOXLASE"/>
</dbReference>
<dbReference type="EMBL" id="AP025591">
    <property type="protein sequence ID" value="BDG01682.1"/>
    <property type="molecule type" value="Genomic_DNA"/>
</dbReference>
<feature type="region of interest" description="Disordered" evidence="7">
    <location>
        <begin position="1"/>
        <end position="25"/>
    </location>
</feature>
<organism evidence="8 9">
    <name type="scientific">Anaeromyxobacter oryzae</name>
    <dbReference type="NCBI Taxonomy" id="2918170"/>
    <lineage>
        <taxon>Bacteria</taxon>
        <taxon>Pseudomonadati</taxon>
        <taxon>Myxococcota</taxon>
        <taxon>Myxococcia</taxon>
        <taxon>Myxococcales</taxon>
        <taxon>Cystobacterineae</taxon>
        <taxon>Anaeromyxobacteraceae</taxon>
        <taxon>Anaeromyxobacter</taxon>
    </lineage>
</organism>
<dbReference type="SUPFAM" id="SSF53383">
    <property type="entry name" value="PLP-dependent transferases"/>
    <property type="match status" value="1"/>
</dbReference>
<dbReference type="InterPro" id="IPR002129">
    <property type="entry name" value="PyrdxlP-dep_de-COase"/>
</dbReference>
<dbReference type="Pfam" id="PF00282">
    <property type="entry name" value="Pyridoxal_deC"/>
    <property type="match status" value="1"/>
</dbReference>
<dbReference type="InterPro" id="IPR015424">
    <property type="entry name" value="PyrdxlP-dep_Trfase"/>
</dbReference>
<dbReference type="Gene3D" id="3.90.1150.10">
    <property type="entry name" value="Aspartate Aminotransferase, domain 1"/>
    <property type="match status" value="1"/>
</dbReference>
<protein>
    <submittedName>
        <fullName evidence="8">Aromatic-L-amino-acid decarboxylase</fullName>
    </submittedName>
</protein>
<evidence type="ECO:0000256" key="1">
    <source>
        <dbReference type="ARBA" id="ARBA00001933"/>
    </source>
</evidence>
<comment type="similarity">
    <text evidence="2 6">Belongs to the group II decarboxylase family.</text>
</comment>
<keyword evidence="5 6" id="KW-0456">Lyase</keyword>
<comment type="cofactor">
    <cofactor evidence="1 6">
        <name>pyridoxal 5'-phosphate</name>
        <dbReference type="ChEBI" id="CHEBI:597326"/>
    </cofactor>
</comment>
<keyword evidence="3" id="KW-0210">Decarboxylase</keyword>
<evidence type="ECO:0000256" key="6">
    <source>
        <dbReference type="RuleBase" id="RU000382"/>
    </source>
</evidence>
<keyword evidence="4 6" id="KW-0663">Pyridoxal phosphate</keyword>
<proteinExistence type="inferred from homology"/>
<evidence type="ECO:0000256" key="7">
    <source>
        <dbReference type="SAM" id="MobiDB-lite"/>
    </source>
</evidence>
<name>A0ABM7WQD0_9BACT</name>